<dbReference type="GO" id="GO:0004672">
    <property type="term" value="F:protein kinase activity"/>
    <property type="evidence" value="ECO:0007669"/>
    <property type="project" value="InterPro"/>
</dbReference>
<proteinExistence type="predicted"/>
<dbReference type="PROSITE" id="PS50011">
    <property type="entry name" value="PROTEIN_KINASE_DOM"/>
    <property type="match status" value="1"/>
</dbReference>
<dbReference type="GO" id="GO:0005524">
    <property type="term" value="F:ATP binding"/>
    <property type="evidence" value="ECO:0007669"/>
    <property type="project" value="UniProtKB-KW"/>
</dbReference>
<accession>A0AAD5Y790</accession>
<keyword evidence="5" id="KW-1185">Reference proteome</keyword>
<organism evidence="4 5">
    <name type="scientific">Boothiomyces macroporosus</name>
    <dbReference type="NCBI Taxonomy" id="261099"/>
    <lineage>
        <taxon>Eukaryota</taxon>
        <taxon>Fungi</taxon>
        <taxon>Fungi incertae sedis</taxon>
        <taxon>Chytridiomycota</taxon>
        <taxon>Chytridiomycota incertae sedis</taxon>
        <taxon>Chytridiomycetes</taxon>
        <taxon>Rhizophydiales</taxon>
        <taxon>Terramycetaceae</taxon>
        <taxon>Boothiomyces</taxon>
    </lineage>
</organism>
<name>A0AAD5Y790_9FUNG</name>
<gene>
    <name evidence="4" type="ORF">HK103_001243</name>
</gene>
<dbReference type="EMBL" id="JADGKB010000013">
    <property type="protein sequence ID" value="KAJ3260167.1"/>
    <property type="molecule type" value="Genomic_DNA"/>
</dbReference>
<evidence type="ECO:0000259" key="3">
    <source>
        <dbReference type="PROSITE" id="PS50011"/>
    </source>
</evidence>
<evidence type="ECO:0000313" key="5">
    <source>
        <dbReference type="Proteomes" id="UP001210925"/>
    </source>
</evidence>
<protein>
    <recommendedName>
        <fullName evidence="3">Protein kinase domain-containing protein</fullName>
    </recommendedName>
</protein>
<dbReference type="Gene3D" id="1.10.510.10">
    <property type="entry name" value="Transferase(Phosphotransferase) domain 1"/>
    <property type="match status" value="1"/>
</dbReference>
<keyword evidence="2" id="KW-0067">ATP-binding</keyword>
<dbReference type="FunFam" id="1.10.510.10:FF:000571">
    <property type="entry name" value="Maternal embryonic leucine zipper kinase"/>
    <property type="match status" value="1"/>
</dbReference>
<evidence type="ECO:0000256" key="2">
    <source>
        <dbReference type="ARBA" id="ARBA00022840"/>
    </source>
</evidence>
<dbReference type="InterPro" id="IPR011009">
    <property type="entry name" value="Kinase-like_dom_sf"/>
</dbReference>
<sequence length="324" mass="36334">MNLVSSINDYYLVQETIGVGSQSETKKAICKETGQKVAIQIYHLPLENRQSLYDVIEMRRDLDHPCICRLLEVLETESDLFIVTEFVVGINLLQYIATNGKIIEPDLSNLIHSLVDALNYLHERGIMVLNLSPEHLFITSDYDSNVILKIMNFSCAQNSTGQNVADSGISPYFSSPEVILCSNCTTKSDMWSLGAIVYLLACGYPPFFEKKDSVLLVKTLNGDYKFNSPAWNGSSDTAQNFIRNTLTANPDDRLSAQEARTHVFLNQNSQSDVGSDETITNEDLQATPKEYPFLKVPIVKEPTGLKAKYLKVLAPFLRCRKCKN</sequence>
<dbReference type="SUPFAM" id="SSF56112">
    <property type="entry name" value="Protein kinase-like (PK-like)"/>
    <property type="match status" value="1"/>
</dbReference>
<evidence type="ECO:0000313" key="4">
    <source>
        <dbReference type="EMBL" id="KAJ3260167.1"/>
    </source>
</evidence>
<dbReference type="Pfam" id="PF00069">
    <property type="entry name" value="Pkinase"/>
    <property type="match status" value="1"/>
</dbReference>
<keyword evidence="1" id="KW-0547">Nucleotide-binding</keyword>
<comment type="caution">
    <text evidence="4">The sequence shown here is derived from an EMBL/GenBank/DDBJ whole genome shotgun (WGS) entry which is preliminary data.</text>
</comment>
<dbReference type="InterPro" id="IPR000719">
    <property type="entry name" value="Prot_kinase_dom"/>
</dbReference>
<evidence type="ECO:0000256" key="1">
    <source>
        <dbReference type="ARBA" id="ARBA00022741"/>
    </source>
</evidence>
<feature type="domain" description="Protein kinase" evidence="3">
    <location>
        <begin position="11"/>
        <end position="265"/>
    </location>
</feature>
<reference evidence="4" key="1">
    <citation type="submission" date="2020-05" db="EMBL/GenBank/DDBJ databases">
        <title>Phylogenomic resolution of chytrid fungi.</title>
        <authorList>
            <person name="Stajich J.E."/>
            <person name="Amses K."/>
            <person name="Simmons R."/>
            <person name="Seto K."/>
            <person name="Myers J."/>
            <person name="Bonds A."/>
            <person name="Quandt C.A."/>
            <person name="Barry K."/>
            <person name="Liu P."/>
            <person name="Grigoriev I."/>
            <person name="Longcore J.E."/>
            <person name="James T.Y."/>
        </authorList>
    </citation>
    <scope>NUCLEOTIDE SEQUENCE</scope>
    <source>
        <strain evidence="4">PLAUS21</strain>
    </source>
</reference>
<dbReference type="Proteomes" id="UP001210925">
    <property type="component" value="Unassembled WGS sequence"/>
</dbReference>
<dbReference type="PANTHER" id="PTHR24347">
    <property type="entry name" value="SERINE/THREONINE-PROTEIN KINASE"/>
    <property type="match status" value="1"/>
</dbReference>
<dbReference type="AlphaFoldDB" id="A0AAD5Y790"/>